<reference evidence="2" key="1">
    <citation type="submission" date="2023-10" db="EMBL/GenBank/DDBJ databases">
        <title>Development of a sustainable strategy for remediation of hydrocarbon-contaminated territories based on the waste exchange concept.</title>
        <authorList>
            <person name="Krivoruchko A."/>
        </authorList>
    </citation>
    <scope>NUCLEOTIDE SEQUENCE</scope>
    <source>
        <strain evidence="2">IEGM 68</strain>
    </source>
</reference>
<feature type="transmembrane region" description="Helical" evidence="1">
    <location>
        <begin position="275"/>
        <end position="295"/>
    </location>
</feature>
<feature type="transmembrane region" description="Helical" evidence="1">
    <location>
        <begin position="341"/>
        <end position="357"/>
    </location>
</feature>
<dbReference type="AlphaFoldDB" id="A0AAE4UVZ2"/>
<evidence type="ECO:0000313" key="3">
    <source>
        <dbReference type="Proteomes" id="UP001185863"/>
    </source>
</evidence>
<feature type="transmembrane region" description="Helical" evidence="1">
    <location>
        <begin position="363"/>
        <end position="380"/>
    </location>
</feature>
<keyword evidence="1" id="KW-1133">Transmembrane helix</keyword>
<keyword evidence="1" id="KW-0812">Transmembrane</keyword>
<evidence type="ECO:0000256" key="1">
    <source>
        <dbReference type="SAM" id="Phobius"/>
    </source>
</evidence>
<dbReference type="Pfam" id="PF06772">
    <property type="entry name" value="LtrA"/>
    <property type="match status" value="1"/>
</dbReference>
<sequence>MTSAQNRGPLWRMGGAPQPVSPLELLFDLVFVYALSQFSQHLHHHLDWAGALQTSVLILVVISLWFNTIWVVNLLDVTRTPVRAMVLVIMFVGALVITSIAGAFADRAWLFVSAYVAFQIGRSSFMLAIGPDPAMRRNFVRTLIWLVPTSGMWLAGAADENPGSRLTIWGTAVAVEYVAIWWGHPVPGMGRTDTAEYGLAGSHIVERCRLLFLIAVGETVISGLMAFTAEPVSLWRVVALGVAFTGTVAIWWIYFHRSESVGMSLVEEAADEAALGKRAIYTLVVMIAGLVAVAVGDELVIAEPTVRCDAALSIVLYSGPALYLAGKAWFFRRVDETSTVAPARVAGIAALAILGFLTYPLPALLAAVGAALVLVAVAIVETRAPAT</sequence>
<organism evidence="2 3">
    <name type="scientific">Rhodococcus oxybenzonivorans</name>
    <dbReference type="NCBI Taxonomy" id="1990687"/>
    <lineage>
        <taxon>Bacteria</taxon>
        <taxon>Bacillati</taxon>
        <taxon>Actinomycetota</taxon>
        <taxon>Actinomycetes</taxon>
        <taxon>Mycobacteriales</taxon>
        <taxon>Nocardiaceae</taxon>
        <taxon>Rhodococcus</taxon>
    </lineage>
</organism>
<dbReference type="Proteomes" id="UP001185863">
    <property type="component" value="Unassembled WGS sequence"/>
</dbReference>
<feature type="transmembrane region" description="Helical" evidence="1">
    <location>
        <begin position="234"/>
        <end position="254"/>
    </location>
</feature>
<feature type="transmembrane region" description="Helical" evidence="1">
    <location>
        <begin position="51"/>
        <end position="72"/>
    </location>
</feature>
<proteinExistence type="predicted"/>
<accession>A0AAE4UVZ2</accession>
<protein>
    <submittedName>
        <fullName evidence="2">Low temperature requirement protein A</fullName>
    </submittedName>
</protein>
<dbReference type="PANTHER" id="PTHR36840:SF1">
    <property type="entry name" value="BLL5714 PROTEIN"/>
    <property type="match status" value="1"/>
</dbReference>
<gene>
    <name evidence="2" type="ORF">R4315_05200</name>
</gene>
<feature type="transmembrane region" description="Helical" evidence="1">
    <location>
        <begin position="310"/>
        <end position="329"/>
    </location>
</feature>
<feature type="transmembrane region" description="Helical" evidence="1">
    <location>
        <begin position="210"/>
        <end position="228"/>
    </location>
</feature>
<dbReference type="RefSeq" id="WP_317745632.1">
    <property type="nucleotide sequence ID" value="NZ_JAWLUP010000006.1"/>
</dbReference>
<feature type="transmembrane region" description="Helical" evidence="1">
    <location>
        <begin position="110"/>
        <end position="129"/>
    </location>
</feature>
<dbReference type="PANTHER" id="PTHR36840">
    <property type="entry name" value="BLL5714 PROTEIN"/>
    <property type="match status" value="1"/>
</dbReference>
<dbReference type="EMBL" id="JAWLUP010000006">
    <property type="protein sequence ID" value="MDV7263955.1"/>
    <property type="molecule type" value="Genomic_DNA"/>
</dbReference>
<keyword evidence="1" id="KW-0472">Membrane</keyword>
<name>A0AAE4UVZ2_9NOCA</name>
<feature type="transmembrane region" description="Helical" evidence="1">
    <location>
        <begin position="84"/>
        <end position="104"/>
    </location>
</feature>
<evidence type="ECO:0000313" key="2">
    <source>
        <dbReference type="EMBL" id="MDV7263955.1"/>
    </source>
</evidence>
<comment type="caution">
    <text evidence="2">The sequence shown here is derived from an EMBL/GenBank/DDBJ whole genome shotgun (WGS) entry which is preliminary data.</text>
</comment>
<dbReference type="InterPro" id="IPR010640">
    <property type="entry name" value="Low_temperature_requirement_A"/>
</dbReference>